<keyword evidence="5" id="KW-0235">DNA replication</keyword>
<protein>
    <submittedName>
        <fullName evidence="8">Toprim domain-containing protein</fullName>
    </submittedName>
</protein>
<evidence type="ECO:0000256" key="6">
    <source>
        <dbReference type="ARBA" id="ARBA00023163"/>
    </source>
</evidence>
<proteinExistence type="predicted"/>
<dbReference type="InterPro" id="IPR013237">
    <property type="entry name" value="Phage_T7_Gp4_N"/>
</dbReference>
<keyword evidence="4" id="KW-0548">Nucleotidyltransferase</keyword>
<dbReference type="Pfam" id="PF13362">
    <property type="entry name" value="Toprim_3"/>
    <property type="match status" value="1"/>
</dbReference>
<keyword evidence="2" id="KW-0639">Primosome</keyword>
<evidence type="ECO:0000256" key="1">
    <source>
        <dbReference type="ARBA" id="ARBA00022478"/>
    </source>
</evidence>
<feature type="domain" description="DNA primase/helicase Gp4 N-terminal Bacteriophage T7-like" evidence="7">
    <location>
        <begin position="32"/>
        <end position="73"/>
    </location>
</feature>
<accession>A0ABX8Z3Y5</accession>
<dbReference type="Gene3D" id="3.90.580.10">
    <property type="entry name" value="Zinc finger, CHC2-type domain"/>
    <property type="match status" value="1"/>
</dbReference>
<sequence length="359" mass="38969">MSLFTEQVKSIAAGNWPSILQSLGVPAKALDGRNHPCPACGGTDRFQFTVRGAGAEYGRFACRGLDTQGGDGFALVMHLYGCGFNEAVKRVAAALGIHQDSHYSVRQFVPRIATVPEIDRAKINRETAKLKALFDAAEPVSVCNMAGQYLAMRGLDISLHSHKYVLHSTDSLDYWTQDQDGKPSKIGTFPALLAYIQKPDGALAGLHRIYLNENAHKLSVVDPFTGEKLDCKKLKAVHDGALVGAACRLFPIDTDGRLALAEGVENAFAVNELGGWPTWSCISAGGLRTVQLPDSVREVLIWGDNDLPDRNGRNIGKLAALAAGERFIKEGRNCRIYLPSVAGTDWLDVLNQRQQKEVA</sequence>
<evidence type="ECO:0000256" key="5">
    <source>
        <dbReference type="ARBA" id="ARBA00022705"/>
    </source>
</evidence>
<evidence type="ECO:0000313" key="9">
    <source>
        <dbReference type="Proteomes" id="UP000825679"/>
    </source>
</evidence>
<keyword evidence="9" id="KW-1185">Reference proteome</keyword>
<evidence type="ECO:0000256" key="3">
    <source>
        <dbReference type="ARBA" id="ARBA00022679"/>
    </source>
</evidence>
<keyword evidence="3" id="KW-0808">Transferase</keyword>
<dbReference type="InterPro" id="IPR006171">
    <property type="entry name" value="TOPRIM_dom"/>
</dbReference>
<keyword evidence="6" id="KW-0804">Transcription</keyword>
<dbReference type="RefSeq" id="WP_221005675.1">
    <property type="nucleotide sequence ID" value="NZ_CP081150.1"/>
</dbReference>
<evidence type="ECO:0000313" key="8">
    <source>
        <dbReference type="EMBL" id="QZA77292.1"/>
    </source>
</evidence>
<evidence type="ECO:0000256" key="4">
    <source>
        <dbReference type="ARBA" id="ARBA00022695"/>
    </source>
</evidence>
<keyword evidence="1" id="KW-0240">DNA-directed RNA polymerase</keyword>
<dbReference type="InterPro" id="IPR034154">
    <property type="entry name" value="TOPRIM_DnaG/twinkle"/>
</dbReference>
<reference evidence="8 9" key="1">
    <citation type="submission" date="2021-08" db="EMBL/GenBank/DDBJ databases">
        <title>complete genome sequencing of Deefgea sp. D25.</title>
        <authorList>
            <person name="Bae J.-W."/>
            <person name="Gim D.-H."/>
        </authorList>
    </citation>
    <scope>NUCLEOTIDE SEQUENCE [LARGE SCALE GENOMIC DNA]</scope>
    <source>
        <strain evidence="8 9">D25</strain>
    </source>
</reference>
<dbReference type="InterPro" id="IPR055570">
    <property type="entry name" value="DUF7146"/>
</dbReference>
<evidence type="ECO:0000259" key="7">
    <source>
        <dbReference type="SMART" id="SM00778"/>
    </source>
</evidence>
<name>A0ABX8Z3Y5_9NEIS</name>
<dbReference type="InterPro" id="IPR036977">
    <property type="entry name" value="DNA_primase_Znf_CHC2"/>
</dbReference>
<evidence type="ECO:0000256" key="2">
    <source>
        <dbReference type="ARBA" id="ARBA00022515"/>
    </source>
</evidence>
<dbReference type="CDD" id="cd01029">
    <property type="entry name" value="TOPRIM_primases"/>
    <property type="match status" value="1"/>
</dbReference>
<dbReference type="Proteomes" id="UP000825679">
    <property type="component" value="Chromosome"/>
</dbReference>
<gene>
    <name evidence="8" type="ORF">K4H28_13525</name>
</gene>
<dbReference type="Pfam" id="PF23639">
    <property type="entry name" value="DUF7146"/>
    <property type="match status" value="1"/>
</dbReference>
<organism evidence="8 9">
    <name type="scientific">Deefgea tanakiae</name>
    <dbReference type="NCBI Taxonomy" id="2865840"/>
    <lineage>
        <taxon>Bacteria</taxon>
        <taxon>Pseudomonadati</taxon>
        <taxon>Pseudomonadota</taxon>
        <taxon>Betaproteobacteria</taxon>
        <taxon>Neisseriales</taxon>
        <taxon>Chitinibacteraceae</taxon>
        <taxon>Deefgea</taxon>
    </lineage>
</organism>
<dbReference type="SMART" id="SM00778">
    <property type="entry name" value="Prim_Zn_Ribbon"/>
    <property type="match status" value="1"/>
</dbReference>
<dbReference type="SUPFAM" id="SSF57783">
    <property type="entry name" value="Zinc beta-ribbon"/>
    <property type="match status" value="1"/>
</dbReference>
<dbReference type="EMBL" id="CP081150">
    <property type="protein sequence ID" value="QZA77292.1"/>
    <property type="molecule type" value="Genomic_DNA"/>
</dbReference>